<dbReference type="InterPro" id="IPR012902">
    <property type="entry name" value="N_methyl_site"/>
</dbReference>
<keyword evidence="1" id="KW-0812">Transmembrane</keyword>
<feature type="transmembrane region" description="Helical" evidence="1">
    <location>
        <begin position="12"/>
        <end position="31"/>
    </location>
</feature>
<keyword evidence="1" id="KW-1133">Transmembrane helix</keyword>
<protein>
    <submittedName>
        <fullName evidence="2">Type II secretion system protein</fullName>
    </submittedName>
</protein>
<evidence type="ECO:0000313" key="3">
    <source>
        <dbReference type="Proteomes" id="UP000525336"/>
    </source>
</evidence>
<dbReference type="Pfam" id="PF07963">
    <property type="entry name" value="N_methyl"/>
    <property type="match status" value="1"/>
</dbReference>
<dbReference type="AlphaFoldDB" id="A0A7Y4DQU9"/>
<sequence>MIRSRGFTLIESIVVIIVLGIAMVTIGSFLAPQVASSADPQYQNRSVALGQSLMNQILARGFDHNSDFNGGVMRCGDFEYSGCTDPDKLGVDIYDGEQEGKPATFNDVDDYIGCWYTATTQSACLSSTTNELANILDEEIDDSYANFRVEVSVFYDANMDGIDDNTIGTMKRVEIQIFGGNNRYSVIAYKGNY</sequence>
<dbReference type="Proteomes" id="UP000525336">
    <property type="component" value="Unassembled WGS sequence"/>
</dbReference>
<gene>
    <name evidence="2" type="ORF">F0245_05085</name>
</gene>
<dbReference type="PROSITE" id="PS00409">
    <property type="entry name" value="PROKAR_NTER_METHYL"/>
    <property type="match status" value="1"/>
</dbReference>
<dbReference type="NCBIfam" id="TIGR02532">
    <property type="entry name" value="IV_pilin_GFxxxE"/>
    <property type="match status" value="1"/>
</dbReference>
<comment type="caution">
    <text evidence="2">The sequence shown here is derived from an EMBL/GenBank/DDBJ whole genome shotgun (WGS) entry which is preliminary data.</text>
</comment>
<dbReference type="EMBL" id="VTXW01000003">
    <property type="protein sequence ID" value="NOH32756.1"/>
    <property type="molecule type" value="Genomic_DNA"/>
</dbReference>
<evidence type="ECO:0000256" key="1">
    <source>
        <dbReference type="SAM" id="Phobius"/>
    </source>
</evidence>
<keyword evidence="1" id="KW-0472">Membrane</keyword>
<evidence type="ECO:0000313" key="2">
    <source>
        <dbReference type="EMBL" id="NOH32756.1"/>
    </source>
</evidence>
<proteinExistence type="predicted"/>
<accession>A0A7Y4DQU9</accession>
<name>A0A7Y4DQU9_9VIBR</name>
<dbReference type="RefSeq" id="WP_171366949.1">
    <property type="nucleotide sequence ID" value="NZ_VTXW01000003.1"/>
</dbReference>
<organism evidence="2 3">
    <name type="scientific">Vibrio chagasii</name>
    <dbReference type="NCBI Taxonomy" id="170679"/>
    <lineage>
        <taxon>Bacteria</taxon>
        <taxon>Pseudomonadati</taxon>
        <taxon>Pseudomonadota</taxon>
        <taxon>Gammaproteobacteria</taxon>
        <taxon>Vibrionales</taxon>
        <taxon>Vibrionaceae</taxon>
        <taxon>Vibrio</taxon>
    </lineage>
</organism>
<reference evidence="2 3" key="1">
    <citation type="submission" date="2019-09" db="EMBL/GenBank/DDBJ databases">
        <title>Draft genome sequencing and comparative genomics of hatchery-associated Vibrios.</title>
        <authorList>
            <person name="Kehlet-Delgado H."/>
            <person name="Mueller R.S."/>
        </authorList>
    </citation>
    <scope>NUCLEOTIDE SEQUENCE [LARGE SCALE GENOMIC DNA]</scope>
    <source>
        <strain evidence="2 3">00-90-10</strain>
    </source>
</reference>